<dbReference type="Proteomes" id="UP000076842">
    <property type="component" value="Unassembled WGS sequence"/>
</dbReference>
<name>A0A165JAP6_9BASI</name>
<sequence>MTEALILISQLSAIPCRAYSQLSKARTWSTCKSAWHPRPHPQPGPQGFKNRARRFTGNCLRRGARWGTLKACSRGSGRGRDWMMWGLEDIMISDQWTRDELNAGRSGARRLPRCVMRCSAEDEALAHLVVGGMSNYLTAQGTLALQCASVPVN</sequence>
<dbReference type="InParanoid" id="A0A165JAP6"/>
<organism evidence="1 2">
    <name type="scientific">Calocera cornea HHB12733</name>
    <dbReference type="NCBI Taxonomy" id="1353952"/>
    <lineage>
        <taxon>Eukaryota</taxon>
        <taxon>Fungi</taxon>
        <taxon>Dikarya</taxon>
        <taxon>Basidiomycota</taxon>
        <taxon>Agaricomycotina</taxon>
        <taxon>Dacrymycetes</taxon>
        <taxon>Dacrymycetales</taxon>
        <taxon>Dacrymycetaceae</taxon>
        <taxon>Calocera</taxon>
    </lineage>
</organism>
<accession>A0A165JAP6</accession>
<evidence type="ECO:0000313" key="2">
    <source>
        <dbReference type="Proteomes" id="UP000076842"/>
    </source>
</evidence>
<gene>
    <name evidence="1" type="ORF">CALCODRAFT_367485</name>
</gene>
<reference evidence="1 2" key="1">
    <citation type="journal article" date="2016" name="Mol. Biol. Evol.">
        <title>Comparative Genomics of Early-Diverging Mushroom-Forming Fungi Provides Insights into the Origins of Lignocellulose Decay Capabilities.</title>
        <authorList>
            <person name="Nagy L.G."/>
            <person name="Riley R."/>
            <person name="Tritt A."/>
            <person name="Adam C."/>
            <person name="Daum C."/>
            <person name="Floudas D."/>
            <person name="Sun H."/>
            <person name="Yadav J.S."/>
            <person name="Pangilinan J."/>
            <person name="Larsson K.H."/>
            <person name="Matsuura K."/>
            <person name="Barry K."/>
            <person name="Labutti K."/>
            <person name="Kuo R."/>
            <person name="Ohm R.A."/>
            <person name="Bhattacharya S.S."/>
            <person name="Shirouzu T."/>
            <person name="Yoshinaga Y."/>
            <person name="Martin F.M."/>
            <person name="Grigoriev I.V."/>
            <person name="Hibbett D.S."/>
        </authorList>
    </citation>
    <scope>NUCLEOTIDE SEQUENCE [LARGE SCALE GENOMIC DNA]</scope>
    <source>
        <strain evidence="1 2">HHB12733</strain>
    </source>
</reference>
<dbReference type="AlphaFoldDB" id="A0A165JAP6"/>
<dbReference type="EMBL" id="KV423922">
    <property type="protein sequence ID" value="KZT61595.1"/>
    <property type="molecule type" value="Genomic_DNA"/>
</dbReference>
<evidence type="ECO:0000313" key="1">
    <source>
        <dbReference type="EMBL" id="KZT61595.1"/>
    </source>
</evidence>
<keyword evidence="2" id="KW-1185">Reference proteome</keyword>
<proteinExistence type="predicted"/>
<protein>
    <submittedName>
        <fullName evidence="1">Uncharacterized protein</fullName>
    </submittedName>
</protein>